<keyword evidence="4" id="KW-0808">Transferase</keyword>
<dbReference type="Gene3D" id="1.10.510.10">
    <property type="entry name" value="Transferase(Phosphotransferase) domain 1"/>
    <property type="match status" value="1"/>
</dbReference>
<dbReference type="Gene3D" id="3.30.200.20">
    <property type="entry name" value="Phosphorylase Kinase, domain 1"/>
    <property type="match status" value="1"/>
</dbReference>
<keyword evidence="6" id="KW-0418">Kinase</keyword>
<keyword evidence="7" id="KW-0067">ATP-binding</keyword>
<dbReference type="Proteomes" id="UP000077755">
    <property type="component" value="Chromosome 3"/>
</dbReference>
<dbReference type="InterPro" id="IPR050823">
    <property type="entry name" value="Plant_Ser_Thr_Prot_Kinase"/>
</dbReference>
<comment type="catalytic activity">
    <reaction evidence="9">
        <text>L-seryl-[protein] + ATP = O-phospho-L-seryl-[protein] + ADP + H(+)</text>
        <dbReference type="Rhea" id="RHEA:17989"/>
        <dbReference type="Rhea" id="RHEA-COMP:9863"/>
        <dbReference type="Rhea" id="RHEA-COMP:11604"/>
        <dbReference type="ChEBI" id="CHEBI:15378"/>
        <dbReference type="ChEBI" id="CHEBI:29999"/>
        <dbReference type="ChEBI" id="CHEBI:30616"/>
        <dbReference type="ChEBI" id="CHEBI:83421"/>
        <dbReference type="ChEBI" id="CHEBI:456216"/>
        <dbReference type="EC" id="2.7.11.1"/>
    </reaction>
</comment>
<dbReference type="EMBL" id="CP093345">
    <property type="protein sequence ID" value="WOG94205.1"/>
    <property type="molecule type" value="Genomic_DNA"/>
</dbReference>
<dbReference type="GO" id="GO:0005524">
    <property type="term" value="F:ATP binding"/>
    <property type="evidence" value="ECO:0007669"/>
    <property type="project" value="UniProtKB-KW"/>
</dbReference>
<evidence type="ECO:0000256" key="7">
    <source>
        <dbReference type="ARBA" id="ARBA00022840"/>
    </source>
</evidence>
<dbReference type="GO" id="GO:0005886">
    <property type="term" value="C:plasma membrane"/>
    <property type="evidence" value="ECO:0007669"/>
    <property type="project" value="UniProtKB-SubCell"/>
</dbReference>
<dbReference type="FunFam" id="1.10.510.10:FF:000095">
    <property type="entry name" value="protein STRUBBELIG-RECEPTOR FAMILY 8"/>
    <property type="match status" value="1"/>
</dbReference>
<comment type="subcellular location">
    <subcellularLocation>
        <location evidence="1">Cell membrane</location>
    </subcellularLocation>
</comment>
<dbReference type="InterPro" id="IPR008271">
    <property type="entry name" value="Ser/Thr_kinase_AS"/>
</dbReference>
<proteinExistence type="predicted"/>
<protein>
    <recommendedName>
        <fullName evidence="2">non-specific serine/threonine protein kinase</fullName>
        <ecNumber evidence="2">2.7.11.1</ecNumber>
    </recommendedName>
</protein>
<evidence type="ECO:0000256" key="2">
    <source>
        <dbReference type="ARBA" id="ARBA00012513"/>
    </source>
</evidence>
<dbReference type="InterPro" id="IPR011009">
    <property type="entry name" value="Kinase-like_dom_sf"/>
</dbReference>
<feature type="domain" description="Protein kinase" evidence="10">
    <location>
        <begin position="67"/>
        <end position="348"/>
    </location>
</feature>
<evidence type="ECO:0000256" key="6">
    <source>
        <dbReference type="ARBA" id="ARBA00022777"/>
    </source>
</evidence>
<evidence type="ECO:0000256" key="8">
    <source>
        <dbReference type="ARBA" id="ARBA00047899"/>
    </source>
</evidence>
<comment type="catalytic activity">
    <reaction evidence="8">
        <text>L-threonyl-[protein] + ATP = O-phospho-L-threonyl-[protein] + ADP + H(+)</text>
        <dbReference type="Rhea" id="RHEA:46608"/>
        <dbReference type="Rhea" id="RHEA-COMP:11060"/>
        <dbReference type="Rhea" id="RHEA-COMP:11605"/>
        <dbReference type="ChEBI" id="CHEBI:15378"/>
        <dbReference type="ChEBI" id="CHEBI:30013"/>
        <dbReference type="ChEBI" id="CHEBI:30616"/>
        <dbReference type="ChEBI" id="CHEBI:61977"/>
        <dbReference type="ChEBI" id="CHEBI:456216"/>
        <dbReference type="EC" id="2.7.11.1"/>
    </reaction>
</comment>
<reference evidence="11" key="1">
    <citation type="journal article" date="2016" name="Nat. Genet.">
        <title>A high-quality carrot genome assembly provides new insights into carotenoid accumulation and asterid genome evolution.</title>
        <authorList>
            <person name="Iorizzo M."/>
            <person name="Ellison S."/>
            <person name="Senalik D."/>
            <person name="Zeng P."/>
            <person name="Satapoomin P."/>
            <person name="Huang J."/>
            <person name="Bowman M."/>
            <person name="Iovene M."/>
            <person name="Sanseverino W."/>
            <person name="Cavagnaro P."/>
            <person name="Yildiz M."/>
            <person name="Macko-Podgorni A."/>
            <person name="Moranska E."/>
            <person name="Grzebelus E."/>
            <person name="Grzebelus D."/>
            <person name="Ashrafi H."/>
            <person name="Zheng Z."/>
            <person name="Cheng S."/>
            <person name="Spooner D."/>
            <person name="Van Deynze A."/>
            <person name="Simon P."/>
        </authorList>
    </citation>
    <scope>NUCLEOTIDE SEQUENCE</scope>
    <source>
        <tissue evidence="11">Leaf</tissue>
    </source>
</reference>
<evidence type="ECO:0000256" key="3">
    <source>
        <dbReference type="ARBA" id="ARBA00022475"/>
    </source>
</evidence>
<evidence type="ECO:0000313" key="12">
    <source>
        <dbReference type="Proteomes" id="UP000077755"/>
    </source>
</evidence>
<evidence type="ECO:0000256" key="5">
    <source>
        <dbReference type="ARBA" id="ARBA00022741"/>
    </source>
</evidence>
<keyword evidence="3" id="KW-0472">Membrane</keyword>
<accession>A0AAF0WQH1</accession>
<name>A0AAF0WQH1_DAUCS</name>
<evidence type="ECO:0000313" key="11">
    <source>
        <dbReference type="EMBL" id="WOG94205.1"/>
    </source>
</evidence>
<dbReference type="SUPFAM" id="SSF56112">
    <property type="entry name" value="Protein kinase-like (PK-like)"/>
    <property type="match status" value="1"/>
</dbReference>
<evidence type="ECO:0000256" key="1">
    <source>
        <dbReference type="ARBA" id="ARBA00004236"/>
    </source>
</evidence>
<reference evidence="11" key="2">
    <citation type="submission" date="2022-03" db="EMBL/GenBank/DDBJ databases">
        <title>Draft title - Genomic analysis of global carrot germplasm unveils the trajectory of domestication and the origin of high carotenoid orange carrot.</title>
        <authorList>
            <person name="Iorizzo M."/>
            <person name="Ellison S."/>
            <person name="Senalik D."/>
            <person name="Macko-Podgorni A."/>
            <person name="Grzebelus D."/>
            <person name="Bostan H."/>
            <person name="Rolling W."/>
            <person name="Curaba J."/>
            <person name="Simon P."/>
        </authorList>
    </citation>
    <scope>NUCLEOTIDE SEQUENCE</scope>
    <source>
        <tissue evidence="11">Leaf</tissue>
    </source>
</reference>
<dbReference type="GO" id="GO:0004674">
    <property type="term" value="F:protein serine/threonine kinase activity"/>
    <property type="evidence" value="ECO:0007669"/>
    <property type="project" value="UniProtKB-EC"/>
</dbReference>
<dbReference type="PROSITE" id="PS50011">
    <property type="entry name" value="PROTEIN_KINASE_DOM"/>
    <property type="match status" value="1"/>
</dbReference>
<dbReference type="PANTHER" id="PTHR45621">
    <property type="entry name" value="OS01G0588500 PROTEIN-RELATED"/>
    <property type="match status" value="1"/>
</dbReference>
<dbReference type="Pfam" id="PF07714">
    <property type="entry name" value="PK_Tyr_Ser-Thr"/>
    <property type="match status" value="1"/>
</dbReference>
<dbReference type="PROSITE" id="PS00108">
    <property type="entry name" value="PROTEIN_KINASE_ST"/>
    <property type="match status" value="1"/>
</dbReference>
<evidence type="ECO:0000256" key="9">
    <source>
        <dbReference type="ARBA" id="ARBA00048679"/>
    </source>
</evidence>
<dbReference type="InterPro" id="IPR000719">
    <property type="entry name" value="Prot_kinase_dom"/>
</dbReference>
<dbReference type="AlphaFoldDB" id="A0AAF0WQH1"/>
<dbReference type="InterPro" id="IPR001245">
    <property type="entry name" value="Ser-Thr/Tyr_kinase_cat_dom"/>
</dbReference>
<evidence type="ECO:0000256" key="4">
    <source>
        <dbReference type="ARBA" id="ARBA00022679"/>
    </source>
</evidence>
<sequence>MKITWQSLIPKCFIPNKVIPKQTSVSRISISDFGYSLVLPEELSDSLAGSNLYVFTLAELKVITNGFSSSNFLGQGGFGPVHKGFIDDRFRPGLKAQTVAVKVLNLNGLQGHREWLTEVIFLGQLRHEHMVKLIGYCCEGENRLLVYEHMPRGSLENQLFRKYSVPIPWSTRIQIALGAAKGLAFLHQAKKPVIYRDFKASNILLDSDYTAKLSDFGLARQGPEGDATHVTTRVMGTHGYAAPDYMCTGHLTAASDVYSYGVLLLELLTGRRAMERSRPSREQRLVDWARSSLKEPRKLWRIMDPKLEGQYSETAALKTAALAYQCLDQRPKSRPTMSTVIQTLEPLA</sequence>
<dbReference type="KEGG" id="dcr:108214687"/>
<dbReference type="FunFam" id="3.30.200.20:FF:000228">
    <property type="entry name" value="Serine/threonine-protein kinase BIK1"/>
    <property type="match status" value="1"/>
</dbReference>
<keyword evidence="3" id="KW-1003">Cell membrane</keyword>
<evidence type="ECO:0000259" key="10">
    <source>
        <dbReference type="PROSITE" id="PS50011"/>
    </source>
</evidence>
<keyword evidence="12" id="KW-1185">Reference proteome</keyword>
<dbReference type="EC" id="2.7.11.1" evidence="2"/>
<keyword evidence="5" id="KW-0547">Nucleotide-binding</keyword>
<gene>
    <name evidence="11" type="ORF">DCAR_0313498</name>
</gene>
<organism evidence="11 12">
    <name type="scientific">Daucus carota subsp. sativus</name>
    <name type="common">Carrot</name>
    <dbReference type="NCBI Taxonomy" id="79200"/>
    <lineage>
        <taxon>Eukaryota</taxon>
        <taxon>Viridiplantae</taxon>
        <taxon>Streptophyta</taxon>
        <taxon>Embryophyta</taxon>
        <taxon>Tracheophyta</taxon>
        <taxon>Spermatophyta</taxon>
        <taxon>Magnoliopsida</taxon>
        <taxon>eudicotyledons</taxon>
        <taxon>Gunneridae</taxon>
        <taxon>Pentapetalae</taxon>
        <taxon>asterids</taxon>
        <taxon>campanulids</taxon>
        <taxon>Apiales</taxon>
        <taxon>Apiaceae</taxon>
        <taxon>Apioideae</taxon>
        <taxon>Scandiceae</taxon>
        <taxon>Daucinae</taxon>
        <taxon>Daucus</taxon>
        <taxon>Daucus sect. Daucus</taxon>
    </lineage>
</organism>